<gene>
    <name evidence="2" type="ORF">A2607_02245</name>
</gene>
<protein>
    <recommendedName>
        <fullName evidence="4">Type 4 fimbrial biogenesis protein PilX N-terminal domain-containing protein</fullName>
    </recommendedName>
</protein>
<sequence>MVKQNLKSNSGYLLISALVFGSIGILMISALTGWLITNWKAVTQLSDKEKAFQIAEAGIEYYRWHLAHDGQDFQDGTMTTGPYVHDFYDQDGNLLGTYELTITTSTSSSPVVTVLSRGHVASSTVSRAIEVKLSRPSLANYALVVNSNVRFGEGTETFGPIHSNGGIRFDGLAHNIVTSAKEKYDDPDHEGGDEFGVHTHLTTVDPVPPALVPERTDVFEIGRYFPVPSIDFAGFTADMANIKTASQSSGRYFGPSGQSGYNVILKTDRTFDLEKIDSIDSPGGGCQNDLNQEGWGTWSIKKSTLVGNYPIPANGLIFLEDDVWVEGQINNYRVTIVAATFPETALTAKSITVNKNLLYTNYDGRDATALFAQKNINIGENSENVIRLDATLIAKNGRVGRYYYGPSCGTHNRQDITVYGMIATNQRYGFAYVDNLTGELKSGYANRYIIYDGNLLYNPPPYLPLATDNYQVISWREIR</sequence>
<evidence type="ECO:0008006" key="4">
    <source>
        <dbReference type="Google" id="ProtNLM"/>
    </source>
</evidence>
<organism evidence="2 3">
    <name type="scientific">Candidatus Vogelbacteria bacterium RIFOXYD1_FULL_42_15</name>
    <dbReference type="NCBI Taxonomy" id="1802437"/>
    <lineage>
        <taxon>Bacteria</taxon>
        <taxon>Candidatus Vogeliibacteriota</taxon>
    </lineage>
</organism>
<dbReference type="AlphaFoldDB" id="A0A1G2QGN1"/>
<keyword evidence="1" id="KW-0472">Membrane</keyword>
<accession>A0A1G2QGN1</accession>
<proteinExistence type="predicted"/>
<comment type="caution">
    <text evidence="2">The sequence shown here is derived from an EMBL/GenBank/DDBJ whole genome shotgun (WGS) entry which is preliminary data.</text>
</comment>
<keyword evidence="1" id="KW-1133">Transmembrane helix</keyword>
<dbReference type="Proteomes" id="UP000178481">
    <property type="component" value="Unassembled WGS sequence"/>
</dbReference>
<name>A0A1G2QGN1_9BACT</name>
<feature type="transmembrane region" description="Helical" evidence="1">
    <location>
        <begin position="12"/>
        <end position="36"/>
    </location>
</feature>
<evidence type="ECO:0000313" key="2">
    <source>
        <dbReference type="EMBL" id="OHA59746.1"/>
    </source>
</evidence>
<evidence type="ECO:0000256" key="1">
    <source>
        <dbReference type="SAM" id="Phobius"/>
    </source>
</evidence>
<evidence type="ECO:0000313" key="3">
    <source>
        <dbReference type="Proteomes" id="UP000178481"/>
    </source>
</evidence>
<dbReference type="EMBL" id="MHTI01000015">
    <property type="protein sequence ID" value="OHA59746.1"/>
    <property type="molecule type" value="Genomic_DNA"/>
</dbReference>
<keyword evidence="1" id="KW-0812">Transmembrane</keyword>
<reference evidence="2 3" key="1">
    <citation type="journal article" date="2016" name="Nat. Commun.">
        <title>Thousands of microbial genomes shed light on interconnected biogeochemical processes in an aquifer system.</title>
        <authorList>
            <person name="Anantharaman K."/>
            <person name="Brown C.T."/>
            <person name="Hug L.A."/>
            <person name="Sharon I."/>
            <person name="Castelle C.J."/>
            <person name="Probst A.J."/>
            <person name="Thomas B.C."/>
            <person name="Singh A."/>
            <person name="Wilkins M.J."/>
            <person name="Karaoz U."/>
            <person name="Brodie E.L."/>
            <person name="Williams K.H."/>
            <person name="Hubbard S.S."/>
            <person name="Banfield J.F."/>
        </authorList>
    </citation>
    <scope>NUCLEOTIDE SEQUENCE [LARGE SCALE GENOMIC DNA]</scope>
</reference>